<dbReference type="Proteomes" id="UP000320239">
    <property type="component" value="Unassembled WGS sequence"/>
</dbReference>
<feature type="signal peptide" evidence="1">
    <location>
        <begin position="1"/>
        <end position="23"/>
    </location>
</feature>
<sequence length="282" mass="31194">MSGVLALVSAIAALAVSPTPASADVSGNFYNITWNIDNLRWGGAEAATDYYNMIAAVHRAAGHDYQSESNVDETTSQGAQLIGINIVLDGDHIATVYLWSNILYVAGFWSQRTNIHYEFSTYSDVFRQRIRSVAPGAVFSNIGTGSYTNLNGGSQQARASRVFTPEGMYNSILGLYDPGSRTLQQRQQSYVDAIQYISEAARFGLILNRVYDNLLHYTTTPIGADYAQLENDWDRVSTFIHRVTRGDVPSNYTITVLGQTFRTLAALMFSLRYVMINYGSGR</sequence>
<dbReference type="Pfam" id="PF00161">
    <property type="entry name" value="RIP"/>
    <property type="match status" value="1"/>
</dbReference>
<dbReference type="InterPro" id="IPR017989">
    <property type="entry name" value="Ribosome_inactivat_1/2"/>
</dbReference>
<keyword evidence="1" id="KW-0732">Signal</keyword>
<dbReference type="Gene3D" id="3.40.420.10">
    <property type="entry name" value="Ricin (A subunit), domain 1"/>
    <property type="match status" value="1"/>
</dbReference>
<dbReference type="InterPro" id="IPR016138">
    <property type="entry name" value="Ribosome_inactivat_prot_sub1"/>
</dbReference>
<protein>
    <submittedName>
        <fullName evidence="2">Ribosome inactivating protein</fullName>
    </submittedName>
</protein>
<gene>
    <name evidence="2" type="ORF">FHX34_102684</name>
</gene>
<proteinExistence type="predicted"/>
<name>A0A561WJT1_ACTTI</name>
<dbReference type="AlphaFoldDB" id="A0A561WJT1"/>
<dbReference type="SUPFAM" id="SSF56371">
    <property type="entry name" value="Ribosome inactivating proteins (RIP)"/>
    <property type="match status" value="1"/>
</dbReference>
<dbReference type="InterPro" id="IPR001574">
    <property type="entry name" value="Ribosome_inactivat_prot"/>
</dbReference>
<dbReference type="InterPro" id="IPR036041">
    <property type="entry name" value="Ribosome-inact_prot_sf"/>
</dbReference>
<keyword evidence="3" id="KW-1185">Reference proteome</keyword>
<feature type="chain" id="PRO_5022163207" evidence="1">
    <location>
        <begin position="24"/>
        <end position="282"/>
    </location>
</feature>
<dbReference type="GO" id="GO:0030598">
    <property type="term" value="F:rRNA N-glycosylase activity"/>
    <property type="evidence" value="ECO:0007669"/>
    <property type="project" value="InterPro"/>
</dbReference>
<comment type="caution">
    <text evidence="2">The sequence shown here is derived from an EMBL/GenBank/DDBJ whole genome shotgun (WGS) entry which is preliminary data.</text>
</comment>
<dbReference type="GO" id="GO:0017148">
    <property type="term" value="P:negative regulation of translation"/>
    <property type="evidence" value="ECO:0007669"/>
    <property type="project" value="InterPro"/>
</dbReference>
<dbReference type="EMBL" id="VIWY01000002">
    <property type="protein sequence ID" value="TWG24131.1"/>
    <property type="molecule type" value="Genomic_DNA"/>
</dbReference>
<evidence type="ECO:0000313" key="3">
    <source>
        <dbReference type="Proteomes" id="UP000320239"/>
    </source>
</evidence>
<dbReference type="PRINTS" id="PR00396">
    <property type="entry name" value="SHIGARICIN"/>
</dbReference>
<accession>A0A561WJT1</accession>
<reference evidence="2 3" key="1">
    <citation type="submission" date="2019-06" db="EMBL/GenBank/DDBJ databases">
        <title>Sequencing the genomes of 1000 actinobacteria strains.</title>
        <authorList>
            <person name="Klenk H.-P."/>
        </authorList>
    </citation>
    <scope>NUCLEOTIDE SEQUENCE [LARGE SCALE GENOMIC DNA]</scope>
    <source>
        <strain evidence="2 3">DSM 43866</strain>
    </source>
</reference>
<evidence type="ECO:0000313" key="2">
    <source>
        <dbReference type="EMBL" id="TWG24131.1"/>
    </source>
</evidence>
<organism evidence="2 3">
    <name type="scientific">Actinoplanes teichomyceticus</name>
    <dbReference type="NCBI Taxonomy" id="1867"/>
    <lineage>
        <taxon>Bacteria</taxon>
        <taxon>Bacillati</taxon>
        <taxon>Actinomycetota</taxon>
        <taxon>Actinomycetes</taxon>
        <taxon>Micromonosporales</taxon>
        <taxon>Micromonosporaceae</taxon>
        <taxon>Actinoplanes</taxon>
    </lineage>
</organism>
<evidence type="ECO:0000256" key="1">
    <source>
        <dbReference type="SAM" id="SignalP"/>
    </source>
</evidence>